<dbReference type="SMART" id="SM00326">
    <property type="entry name" value="SH3"/>
    <property type="match status" value="5"/>
</dbReference>
<dbReference type="PROSITE" id="PS50004">
    <property type="entry name" value="C2"/>
    <property type="match status" value="1"/>
</dbReference>
<dbReference type="Pfam" id="PF00018">
    <property type="entry name" value="SH3_1"/>
    <property type="match status" value="2"/>
</dbReference>
<feature type="region of interest" description="Disordered" evidence="7">
    <location>
        <begin position="1357"/>
        <end position="1376"/>
    </location>
</feature>
<evidence type="ECO:0000313" key="15">
    <source>
        <dbReference type="Proteomes" id="UP001607302"/>
    </source>
</evidence>
<dbReference type="GO" id="GO:0006897">
    <property type="term" value="P:endocytosis"/>
    <property type="evidence" value="ECO:0007669"/>
    <property type="project" value="UniProtKB-KW"/>
</dbReference>
<dbReference type="PROSITE" id="PS50003">
    <property type="entry name" value="PH_DOMAIN"/>
    <property type="match status" value="1"/>
</dbReference>
<dbReference type="FunFam" id="2.30.30.40:FF:000072">
    <property type="entry name" value="Unconventional Myosin IB"/>
    <property type="match status" value="1"/>
</dbReference>
<keyword evidence="15" id="KW-1185">Reference proteome</keyword>
<dbReference type="InterPro" id="IPR035899">
    <property type="entry name" value="DBL_dom_sf"/>
</dbReference>
<dbReference type="SUPFAM" id="SSF49562">
    <property type="entry name" value="C2 domain (Calcium/lipid-binding domain, CaLB)"/>
    <property type="match status" value="1"/>
</dbReference>
<dbReference type="GO" id="GO:0005737">
    <property type="term" value="C:cytoplasm"/>
    <property type="evidence" value="ECO:0007669"/>
    <property type="project" value="UniProtKB-SubCell"/>
</dbReference>
<evidence type="ECO:0000259" key="12">
    <source>
        <dbReference type="PROSITE" id="PS50031"/>
    </source>
</evidence>
<feature type="compositionally biased region" description="Pro residues" evidence="7">
    <location>
        <begin position="316"/>
        <end position="327"/>
    </location>
</feature>
<dbReference type="Proteomes" id="UP001607302">
    <property type="component" value="Unassembled WGS sequence"/>
</dbReference>
<dbReference type="InterPro" id="IPR000008">
    <property type="entry name" value="C2_dom"/>
</dbReference>
<evidence type="ECO:0000256" key="3">
    <source>
        <dbReference type="ARBA" id="ARBA00022490"/>
    </source>
</evidence>
<evidence type="ECO:0000256" key="2">
    <source>
        <dbReference type="ARBA" id="ARBA00022443"/>
    </source>
</evidence>
<organism evidence="14 15">
    <name type="scientific">Vespula squamosa</name>
    <name type="common">Southern yellow jacket</name>
    <name type="synonym">Wasp</name>
    <dbReference type="NCBI Taxonomy" id="30214"/>
    <lineage>
        <taxon>Eukaryota</taxon>
        <taxon>Metazoa</taxon>
        <taxon>Ecdysozoa</taxon>
        <taxon>Arthropoda</taxon>
        <taxon>Hexapoda</taxon>
        <taxon>Insecta</taxon>
        <taxon>Pterygota</taxon>
        <taxon>Neoptera</taxon>
        <taxon>Endopterygota</taxon>
        <taxon>Hymenoptera</taxon>
        <taxon>Apocrita</taxon>
        <taxon>Aculeata</taxon>
        <taxon>Vespoidea</taxon>
        <taxon>Vespidae</taxon>
        <taxon>Vespinae</taxon>
        <taxon>Vespula</taxon>
    </lineage>
</organism>
<dbReference type="SMART" id="SM00054">
    <property type="entry name" value="EFh"/>
    <property type="match status" value="3"/>
</dbReference>
<keyword evidence="5" id="KW-0106">Calcium</keyword>
<dbReference type="Gene3D" id="1.10.238.10">
    <property type="entry name" value="EF-hand"/>
    <property type="match status" value="2"/>
</dbReference>
<dbReference type="CDD" id="cd11837">
    <property type="entry name" value="SH3_Intersectin_2"/>
    <property type="match status" value="1"/>
</dbReference>
<feature type="region of interest" description="Disordered" evidence="7">
    <location>
        <begin position="668"/>
        <end position="694"/>
    </location>
</feature>
<dbReference type="InterPro" id="IPR036028">
    <property type="entry name" value="SH3-like_dom_sf"/>
</dbReference>
<feature type="compositionally biased region" description="Pro residues" evidence="7">
    <location>
        <begin position="294"/>
        <end position="303"/>
    </location>
</feature>
<feature type="region of interest" description="Disordered" evidence="7">
    <location>
        <begin position="707"/>
        <end position="746"/>
    </location>
</feature>
<dbReference type="InterPro" id="IPR000261">
    <property type="entry name" value="EH_dom"/>
</dbReference>
<dbReference type="SUPFAM" id="SSF47473">
    <property type="entry name" value="EF-hand"/>
    <property type="match status" value="2"/>
</dbReference>
<feature type="compositionally biased region" description="Polar residues" evidence="7">
    <location>
        <begin position="616"/>
        <end position="626"/>
    </location>
</feature>
<feature type="domain" description="EH" evidence="12">
    <location>
        <begin position="49"/>
        <end position="137"/>
    </location>
</feature>
<feature type="domain" description="SH3" evidence="8">
    <location>
        <begin position="977"/>
        <end position="1038"/>
    </location>
</feature>
<dbReference type="FunFam" id="1.10.238.10:FF:000055">
    <property type="entry name" value="Intersectin-1 isoform 1"/>
    <property type="match status" value="1"/>
</dbReference>
<dbReference type="PANTHER" id="PTHR46006">
    <property type="entry name" value="RHO GUANINE NUCLEOTIDE EXCHANGE FACTOR AT 64C, ISOFORM A"/>
    <property type="match status" value="1"/>
</dbReference>
<feature type="domain" description="C2" evidence="10">
    <location>
        <begin position="1830"/>
        <end position="1946"/>
    </location>
</feature>
<dbReference type="InterPro" id="IPR002048">
    <property type="entry name" value="EF_hand_dom"/>
</dbReference>
<reference evidence="14 15" key="1">
    <citation type="journal article" date="2024" name="Ann. Entomol. Soc. Am.">
        <title>Genomic analyses of the southern and eastern yellowjacket wasps (Hymenoptera: Vespidae) reveal evolutionary signatures of social life.</title>
        <authorList>
            <person name="Catto M.A."/>
            <person name="Caine P.B."/>
            <person name="Orr S.E."/>
            <person name="Hunt B.G."/>
            <person name="Goodisman M.A.D."/>
        </authorList>
    </citation>
    <scope>NUCLEOTIDE SEQUENCE [LARGE SCALE GENOMIC DNA]</scope>
    <source>
        <strain evidence="14">233</strain>
        <tissue evidence="14">Head and thorax</tissue>
    </source>
</reference>
<dbReference type="InterPro" id="IPR051480">
    <property type="entry name" value="Endocytic_GEF_Adapter"/>
</dbReference>
<evidence type="ECO:0000259" key="10">
    <source>
        <dbReference type="PROSITE" id="PS50004"/>
    </source>
</evidence>
<evidence type="ECO:0000256" key="1">
    <source>
        <dbReference type="ARBA" id="ARBA00004496"/>
    </source>
</evidence>
<dbReference type="SMART" id="SM00027">
    <property type="entry name" value="EH"/>
    <property type="match status" value="2"/>
</dbReference>
<dbReference type="Pfam" id="PF00621">
    <property type="entry name" value="RhoGEF"/>
    <property type="match status" value="1"/>
</dbReference>
<dbReference type="SUPFAM" id="SSF48065">
    <property type="entry name" value="DBL homology domain (DH-domain)"/>
    <property type="match status" value="1"/>
</dbReference>
<evidence type="ECO:0000259" key="9">
    <source>
        <dbReference type="PROSITE" id="PS50003"/>
    </source>
</evidence>
<dbReference type="CDD" id="cd11838">
    <property type="entry name" value="SH3_Intersectin_3"/>
    <property type="match status" value="1"/>
</dbReference>
<dbReference type="Gene3D" id="2.60.40.150">
    <property type="entry name" value="C2 domain"/>
    <property type="match status" value="1"/>
</dbReference>
<dbReference type="CDD" id="cd00160">
    <property type="entry name" value="RhoGEF"/>
    <property type="match status" value="1"/>
</dbReference>
<feature type="region of interest" description="Disordered" evidence="7">
    <location>
        <begin position="614"/>
        <end position="646"/>
    </location>
</feature>
<keyword evidence="2 6" id="KW-0728">SH3 domain</keyword>
<gene>
    <name evidence="14" type="ORF">V1478_000481</name>
</gene>
<dbReference type="CDD" id="cd11836">
    <property type="entry name" value="SH3_Intersectin_1"/>
    <property type="match status" value="1"/>
</dbReference>
<name>A0ABD2C5L6_VESSQ</name>
<dbReference type="Pfam" id="PF16652">
    <property type="entry name" value="PH_13"/>
    <property type="match status" value="1"/>
</dbReference>
<dbReference type="SMART" id="SM00233">
    <property type="entry name" value="PH"/>
    <property type="match status" value="1"/>
</dbReference>
<dbReference type="PROSITE" id="PS50002">
    <property type="entry name" value="SH3"/>
    <property type="match status" value="5"/>
</dbReference>
<keyword evidence="4" id="KW-0254">Endocytosis</keyword>
<dbReference type="Gene3D" id="2.30.29.30">
    <property type="entry name" value="Pleckstrin-homology domain (PH domain)/Phosphotyrosine-binding domain (PTB)"/>
    <property type="match status" value="1"/>
</dbReference>
<dbReference type="Pfam" id="PF12763">
    <property type="entry name" value="EH"/>
    <property type="match status" value="2"/>
</dbReference>
<sequence length="1972" mass="219418">MSLTNSRSISLGITLCFSYRSARLLDYGCTIMANTQTPGMDPWMIHPRERAKYQEQFESLRPINGIITGEQAKDLLLRSQLPPVVLGQIWTLSDTDADGKMDINEFCIACKLITLKLRGFEIPKTLPPSLIQSLKSVSTTGNNAVGLTNGAATIPTQNNIASLVNLGGTGTVPVQPLVGMVPVSTPPARPLIGPPSNGTTGRPATPASPMTLPGNFINLLDFEILASRQNRQNVASNIHATTHTPSKPPARPAPPSVGMLQGLNKRLFFCKTFNNASICAAKKGIVPSTSTPSTGPPQRPTPPSSIGTNFATATSIPPPKPAPPSFPNSPVAAMSPAKVLPTAATAIVPPIQPIQPIQPMTTSAIDLLDLDLSEGILKKKDYTGSTFFVTGAPAVASIAPLNTNPTPIAAFGMGQTMPMQPLCSSMVAPMTGGSTIIPSIAPMATGTGVVSTSPVVGLPLVSSTTSGVPPVNGTTIHTPVSTCTPLSTTARPPSIDRVGSVDSQHSQHSVGSPQSIEWAVPHQTKLKYTQLFNTWDRTRSGFLSGPQARNIMVQSQLPQSILARIWALADMDSDGRLGCEEFVLAMHLCDLAKTGEQIPNTLPLELIPPTFRRQRQGSLTQSQGSVESIDPSAGMPQTSFEDKRKENFEKGQAELERRRKALLEIQRKEQEERERKEREEAEKQEKIKMEQERRRQAEIEKQMLRQKEIEQEKEEQRKRAHEQREAARKEMERQRHLEWEKQKSQELQAQRQKEQDVLLKLKAKNQTLTIELGTLNDKVKELSQKICDTRVGVSSVKTTIDGMRSTRDSQLQEMTALKNKLREQNQRLLALSQEKARIEAKNKLNAAQDAAGQEAIKMAFDSKQITLKQMKDKIVDLQQQIDAKMSDIENNNGQLEDIKTQMKNLAADCKKLYVTFEDKKTKVLELRASIGTGVATDYTTSAWGDSAWGDTGTTINDNDWPVNDTAVITNTTEKPNAGVMKYRALYEFVARNQDEISFQPGDIILVPPVQNAEPGWMAGEIRGHTGWFPESYVEPIDSSVSTDSTFMQQDSVEKRTLEGIAEVPENVSDAGSLGGEAPTVEAIVPTLGLGVACDIQATALYQYRPTTELHLSLDKGDVINVIEQQNDWWYGELSNGSKGWFPKSYVKETITNDKDLVASVDDGLNEYYVALYQYASTETGDLSFNQGEVILVIKKEGDWWTGCIGDRTGIFPSNYVEKCDAPTQDVPLSTNAIEQNTTVITNAIESQEDTTVTTTQTPSQLEKTAEQLEDERAAAEDRAELPDFTAMSAQQRGRKPEIVQVIAPYQATSAEQLDLQRGQLIMIRKKTDSGWWEGELQARGKKRQIGWFPASYVKPLTSSSNRSTPVSHGYQDSPTDPNVERVMALYPYQAQNEDELTFEKGDVITVLAKDEATWWKGELNGVSGVFPSNYVSPMSSKLTTELLMTRLDPMERKRQEYIKELITTEQAYIEDMRLVHEVFEKPLIESLVLTLDEVDKIFVNWRDIIACNDNFLRTLRIRRENSEGGIVRMIGDILCENIPRMSAYIRFCSCQISAAVYLQRLTETLPEFVEVAHICQQDPRTKGMPLSSFLIKPMQRITKYPLIINKILEHTPHDHPDRQYLQEALAKAEEFCTQVNEGVREKENSDRLEWLQNHVVCDGLEEPLVFNSLTNSLGPRKLLHYGILHKAKSGKELVSFLTNDFLLFAQPTKSLPSGQQFSFERNEHQRFKMYRKPIFLNELSLLSDLDTSGSGSGSINGFEVSDNTSKTLRLRDSKKPIILVAPSASECSLWMKRITEARKTFMENEKTRLQRQRSKQAQFGACGRILVTVFEGSNLKAPSVRRRPPQGYLRFVVVEAEELIIKKRGKCNTFCKVSMGSQEERTSVVSGTDCPLWDTSMQFQVKDLLEDTLCITVFDKGYYSPDEFLGRAEIKVADIMRDSKDSCGPILQRFRLREVERGDVILKLDLRLFGSR</sequence>
<feature type="region of interest" description="Disordered" evidence="7">
    <location>
        <begin position="285"/>
        <end position="329"/>
    </location>
</feature>
<evidence type="ECO:0000256" key="6">
    <source>
        <dbReference type="PROSITE-ProRule" id="PRU00192"/>
    </source>
</evidence>
<feature type="domain" description="SH3" evidence="8">
    <location>
        <begin position="1092"/>
        <end position="1151"/>
    </location>
</feature>
<dbReference type="Pfam" id="PF14604">
    <property type="entry name" value="SH3_9"/>
    <property type="match status" value="3"/>
</dbReference>
<dbReference type="SMART" id="SM00239">
    <property type="entry name" value="C2"/>
    <property type="match status" value="1"/>
</dbReference>
<evidence type="ECO:0000259" key="13">
    <source>
        <dbReference type="PROSITE" id="PS50222"/>
    </source>
</evidence>
<feature type="domain" description="PH" evidence="9">
    <location>
        <begin position="1677"/>
        <end position="1799"/>
    </location>
</feature>
<dbReference type="PRINTS" id="PR01887">
    <property type="entry name" value="SPECTRNALPHA"/>
</dbReference>
<proteinExistence type="predicted"/>
<evidence type="ECO:0000313" key="14">
    <source>
        <dbReference type="EMBL" id="KAL2740340.1"/>
    </source>
</evidence>
<dbReference type="CDD" id="cd11839">
    <property type="entry name" value="SH3_Intersectin_4"/>
    <property type="match status" value="1"/>
</dbReference>
<dbReference type="EMBL" id="JAUDFV010000020">
    <property type="protein sequence ID" value="KAL2740340.1"/>
    <property type="molecule type" value="Genomic_DNA"/>
</dbReference>
<feature type="domain" description="EF-hand" evidence="13">
    <location>
        <begin position="81"/>
        <end position="116"/>
    </location>
</feature>
<dbReference type="CDD" id="cd11840">
    <property type="entry name" value="SH3_Intersectin_5"/>
    <property type="match status" value="1"/>
</dbReference>
<dbReference type="InterPro" id="IPR001849">
    <property type="entry name" value="PH_domain"/>
</dbReference>
<comment type="subcellular location">
    <subcellularLocation>
        <location evidence="1">Cytoplasm</location>
    </subcellularLocation>
</comment>
<feature type="domain" description="SH3" evidence="8">
    <location>
        <begin position="1163"/>
        <end position="1221"/>
    </location>
</feature>
<comment type="caution">
    <text evidence="14">The sequence shown here is derived from an EMBL/GenBank/DDBJ whole genome shotgun (WGS) entry which is preliminary data.</text>
</comment>
<protein>
    <submittedName>
        <fullName evidence="14">Intersectin-1 isoform X1</fullName>
    </submittedName>
</protein>
<evidence type="ECO:0000256" key="5">
    <source>
        <dbReference type="ARBA" id="ARBA00022837"/>
    </source>
</evidence>
<dbReference type="Gene3D" id="1.20.900.10">
    <property type="entry name" value="Dbl homology (DH) domain"/>
    <property type="match status" value="1"/>
</dbReference>
<feature type="region of interest" description="Disordered" evidence="7">
    <location>
        <begin position="239"/>
        <end position="258"/>
    </location>
</feature>
<feature type="domain" description="DH" evidence="11">
    <location>
        <begin position="1453"/>
        <end position="1638"/>
    </location>
</feature>
<dbReference type="PROSITE" id="PS50222">
    <property type="entry name" value="EF_HAND_2"/>
    <property type="match status" value="2"/>
</dbReference>
<feature type="compositionally biased region" description="Basic and acidic residues" evidence="7">
    <location>
        <begin position="707"/>
        <end position="744"/>
    </location>
</feature>
<evidence type="ECO:0000256" key="7">
    <source>
        <dbReference type="SAM" id="MobiDB-lite"/>
    </source>
</evidence>
<evidence type="ECO:0000259" key="8">
    <source>
        <dbReference type="PROSITE" id="PS50002"/>
    </source>
</evidence>
<dbReference type="SMART" id="SM00325">
    <property type="entry name" value="RhoGEF"/>
    <property type="match status" value="1"/>
</dbReference>
<dbReference type="InterPro" id="IPR011992">
    <property type="entry name" value="EF-hand-dom_pair"/>
</dbReference>
<dbReference type="InterPro" id="IPR011993">
    <property type="entry name" value="PH-like_dom_sf"/>
</dbReference>
<dbReference type="SUPFAM" id="SSF50044">
    <property type="entry name" value="SH3-domain"/>
    <property type="match status" value="5"/>
</dbReference>
<dbReference type="InterPro" id="IPR035892">
    <property type="entry name" value="C2_domain_sf"/>
</dbReference>
<dbReference type="PROSITE" id="PS00018">
    <property type="entry name" value="EF_HAND_1"/>
    <property type="match status" value="2"/>
</dbReference>
<keyword evidence="3" id="KW-0963">Cytoplasm</keyword>
<dbReference type="SUPFAM" id="SSF50729">
    <property type="entry name" value="PH domain-like"/>
    <property type="match status" value="1"/>
</dbReference>
<dbReference type="PRINTS" id="PR00452">
    <property type="entry name" value="SH3DOMAIN"/>
</dbReference>
<feature type="domain" description="EF-hand" evidence="13">
    <location>
        <begin position="557"/>
        <end position="592"/>
    </location>
</feature>
<evidence type="ECO:0000256" key="4">
    <source>
        <dbReference type="ARBA" id="ARBA00022583"/>
    </source>
</evidence>
<dbReference type="Gene3D" id="2.30.30.40">
    <property type="entry name" value="SH3 Domains"/>
    <property type="match status" value="5"/>
</dbReference>
<feature type="compositionally biased region" description="Pro residues" evidence="7">
    <location>
        <begin position="246"/>
        <end position="255"/>
    </location>
</feature>
<dbReference type="PROSITE" id="PS50010">
    <property type="entry name" value="DH_2"/>
    <property type="match status" value="1"/>
</dbReference>
<dbReference type="InterPro" id="IPR018247">
    <property type="entry name" value="EF_Hand_1_Ca_BS"/>
</dbReference>
<accession>A0ABD2C5L6</accession>
<feature type="domain" description="SH3" evidence="8">
    <location>
        <begin position="1294"/>
        <end position="1358"/>
    </location>
</feature>
<feature type="domain" description="EH" evidence="12">
    <location>
        <begin position="524"/>
        <end position="613"/>
    </location>
</feature>
<evidence type="ECO:0000259" key="11">
    <source>
        <dbReference type="PROSITE" id="PS50010"/>
    </source>
</evidence>
<dbReference type="PANTHER" id="PTHR46006:SF6">
    <property type="entry name" value="INTERSECTIN-2 ISOFORM X1"/>
    <property type="match status" value="1"/>
</dbReference>
<dbReference type="Pfam" id="PF00168">
    <property type="entry name" value="C2"/>
    <property type="match status" value="1"/>
</dbReference>
<dbReference type="InterPro" id="IPR000219">
    <property type="entry name" value="DH_dom"/>
</dbReference>
<dbReference type="PROSITE" id="PS50031">
    <property type="entry name" value="EH"/>
    <property type="match status" value="2"/>
</dbReference>
<feature type="domain" description="SH3" evidence="8">
    <location>
        <begin position="1377"/>
        <end position="1436"/>
    </location>
</feature>
<dbReference type="CDD" id="cd00052">
    <property type="entry name" value="EH"/>
    <property type="match status" value="2"/>
</dbReference>
<dbReference type="InterPro" id="IPR001452">
    <property type="entry name" value="SH3_domain"/>
</dbReference>